<dbReference type="Proteomes" id="UP001054857">
    <property type="component" value="Unassembled WGS sequence"/>
</dbReference>
<protein>
    <submittedName>
        <fullName evidence="2">Uncharacterized protein</fullName>
    </submittedName>
</protein>
<dbReference type="EMBL" id="BMAR01000016">
    <property type="protein sequence ID" value="GFR47015.1"/>
    <property type="molecule type" value="Genomic_DNA"/>
</dbReference>
<feature type="transmembrane region" description="Helical" evidence="1">
    <location>
        <begin position="106"/>
        <end position="125"/>
    </location>
</feature>
<keyword evidence="3" id="KW-1185">Reference proteome</keyword>
<feature type="transmembrane region" description="Helical" evidence="1">
    <location>
        <begin position="12"/>
        <end position="32"/>
    </location>
</feature>
<keyword evidence="1" id="KW-1133">Transmembrane helix</keyword>
<keyword evidence="1" id="KW-0812">Transmembrane</keyword>
<proteinExistence type="predicted"/>
<gene>
    <name evidence="2" type="ORF">Agub_g8699</name>
</gene>
<name>A0AAD3HNN9_9CHLO</name>
<accession>A0AAD3HNN9</accession>
<feature type="transmembrane region" description="Helical" evidence="1">
    <location>
        <begin position="214"/>
        <end position="234"/>
    </location>
</feature>
<evidence type="ECO:0000256" key="1">
    <source>
        <dbReference type="SAM" id="Phobius"/>
    </source>
</evidence>
<organism evidence="2 3">
    <name type="scientific">Astrephomene gubernaculifera</name>
    <dbReference type="NCBI Taxonomy" id="47775"/>
    <lineage>
        <taxon>Eukaryota</taxon>
        <taxon>Viridiplantae</taxon>
        <taxon>Chlorophyta</taxon>
        <taxon>core chlorophytes</taxon>
        <taxon>Chlorophyceae</taxon>
        <taxon>CS clade</taxon>
        <taxon>Chlamydomonadales</taxon>
        <taxon>Astrephomenaceae</taxon>
        <taxon>Astrephomene</taxon>
    </lineage>
</organism>
<feature type="transmembrane region" description="Helical" evidence="1">
    <location>
        <begin position="255"/>
        <end position="276"/>
    </location>
</feature>
<dbReference type="AlphaFoldDB" id="A0AAD3HNN9"/>
<reference evidence="2 3" key="1">
    <citation type="journal article" date="2021" name="Sci. Rep.">
        <title>Genome sequencing of the multicellular alga Astrephomene provides insights into convergent evolution of germ-soma differentiation.</title>
        <authorList>
            <person name="Yamashita S."/>
            <person name="Yamamoto K."/>
            <person name="Matsuzaki R."/>
            <person name="Suzuki S."/>
            <person name="Yamaguchi H."/>
            <person name="Hirooka S."/>
            <person name="Minakuchi Y."/>
            <person name="Miyagishima S."/>
            <person name="Kawachi M."/>
            <person name="Toyoda A."/>
            <person name="Nozaki H."/>
        </authorList>
    </citation>
    <scope>NUCLEOTIDE SEQUENCE [LARGE SCALE GENOMIC DNA]</scope>
    <source>
        <strain evidence="2 3">NIES-4017</strain>
    </source>
</reference>
<sequence>MRFFYGDSRRQALLAAMAIPVLSFMVCWVFVFPASYWTGWWLSQDARLANLGALPYISVPLDVFTKYRGNPAVKFTHLLPSGIWALCGALQLLPRLRRTAPRLHRLSGRVMLACAASMAIGYLIMEARYMVLDEAWSQHMVPPAAAVAAAAVPGYVGTTNDSNNRENASFKPQGGGLHEGDGIGAAMATIIGTIANTSASGNIHVAGIARNRPMGLLLLRLVTCWFITTAYLAFKHARARRFQWHADWAVRHVASGGWVIVQRLLIILLASAARAAGVVWSDRQRQELFIVLEQVSMAACIAGAEVLLQRRQWSK</sequence>
<evidence type="ECO:0000313" key="3">
    <source>
        <dbReference type="Proteomes" id="UP001054857"/>
    </source>
</evidence>
<feature type="transmembrane region" description="Helical" evidence="1">
    <location>
        <begin position="75"/>
        <end position="94"/>
    </location>
</feature>
<feature type="non-terminal residue" evidence="2">
    <location>
        <position position="315"/>
    </location>
</feature>
<keyword evidence="1" id="KW-0472">Membrane</keyword>
<evidence type="ECO:0000313" key="2">
    <source>
        <dbReference type="EMBL" id="GFR47015.1"/>
    </source>
</evidence>
<comment type="caution">
    <text evidence="2">The sequence shown here is derived from an EMBL/GenBank/DDBJ whole genome shotgun (WGS) entry which is preliminary data.</text>
</comment>